<evidence type="ECO:0000259" key="1">
    <source>
        <dbReference type="Pfam" id="PF12697"/>
    </source>
</evidence>
<dbReference type="Pfam" id="PF12697">
    <property type="entry name" value="Abhydrolase_6"/>
    <property type="match status" value="1"/>
</dbReference>
<accession>A0ABS5TZF1</accession>
<dbReference type="InterPro" id="IPR029058">
    <property type="entry name" value="AB_hydrolase_fold"/>
</dbReference>
<gene>
    <name evidence="2" type="ORF">KIN34_09350</name>
</gene>
<organism evidence="2 3">
    <name type="scientific">Cellulomonas fulva</name>
    <dbReference type="NCBI Taxonomy" id="2835530"/>
    <lineage>
        <taxon>Bacteria</taxon>
        <taxon>Bacillati</taxon>
        <taxon>Actinomycetota</taxon>
        <taxon>Actinomycetes</taxon>
        <taxon>Micrococcales</taxon>
        <taxon>Cellulomonadaceae</taxon>
        <taxon>Cellulomonas</taxon>
    </lineage>
</organism>
<dbReference type="PANTHER" id="PTHR43433">
    <property type="entry name" value="HYDROLASE, ALPHA/BETA FOLD FAMILY PROTEIN"/>
    <property type="match status" value="1"/>
</dbReference>
<keyword evidence="3" id="KW-1185">Reference proteome</keyword>
<dbReference type="RefSeq" id="WP_214349605.1">
    <property type="nucleotide sequence ID" value="NZ_JAHBOH010000001.1"/>
</dbReference>
<dbReference type="InterPro" id="IPR050471">
    <property type="entry name" value="AB_hydrolase"/>
</dbReference>
<name>A0ABS5TZF1_9CELL</name>
<reference evidence="2 3" key="1">
    <citation type="submission" date="2021-05" db="EMBL/GenBank/DDBJ databases">
        <title>Description of Cellulomonas sp. DKR-3 sp. nov.</title>
        <authorList>
            <person name="Dahal R.H."/>
            <person name="Chaudhary D.K."/>
        </authorList>
    </citation>
    <scope>NUCLEOTIDE SEQUENCE [LARGE SCALE GENOMIC DNA]</scope>
    <source>
        <strain evidence="2 3">DKR-3</strain>
    </source>
</reference>
<dbReference type="PANTHER" id="PTHR43433:SF5">
    <property type="entry name" value="AB HYDROLASE-1 DOMAIN-CONTAINING PROTEIN"/>
    <property type="match status" value="1"/>
</dbReference>
<dbReference type="SUPFAM" id="SSF53474">
    <property type="entry name" value="alpha/beta-Hydrolases"/>
    <property type="match status" value="1"/>
</dbReference>
<dbReference type="GO" id="GO:0016787">
    <property type="term" value="F:hydrolase activity"/>
    <property type="evidence" value="ECO:0007669"/>
    <property type="project" value="UniProtKB-KW"/>
</dbReference>
<dbReference type="Proteomes" id="UP000722125">
    <property type="component" value="Unassembled WGS sequence"/>
</dbReference>
<comment type="caution">
    <text evidence="2">The sequence shown here is derived from an EMBL/GenBank/DDBJ whole genome shotgun (WGS) entry which is preliminary data.</text>
</comment>
<protein>
    <submittedName>
        <fullName evidence="2">Alpha/beta hydrolase</fullName>
    </submittedName>
</protein>
<dbReference type="InterPro" id="IPR000073">
    <property type="entry name" value="AB_hydrolase_1"/>
</dbReference>
<dbReference type="Gene3D" id="3.40.50.1820">
    <property type="entry name" value="alpha/beta hydrolase"/>
    <property type="match status" value="1"/>
</dbReference>
<proteinExistence type="predicted"/>
<evidence type="ECO:0000313" key="3">
    <source>
        <dbReference type="Proteomes" id="UP000722125"/>
    </source>
</evidence>
<sequence length="277" mass="28240">MSELRTVESDDGTTIAYERAGSGPVVVFLAGAFNTRGTCAELAGLLTDDFTTVLVDRRGRGDSTDALAPADVGSYRVDLEVADLDAVLAAEGGRAAVFGFSSGGTLALHAAAAGSAISGLVLYEAPFALAGLPAAPADAPQRLAALVAEGRRGDAVELMQREVIGLPPAMVEQARQSPMWAALEAIAPTVVYDATITHAPNVPTPAMRALDVPTLVVCGQDTWPALRASGVALADELARASYAEVAGGAGHGIAAEATAALLRERLRPEPSSGVSRP</sequence>
<feature type="domain" description="AB hydrolase-1" evidence="1">
    <location>
        <begin position="26"/>
        <end position="256"/>
    </location>
</feature>
<evidence type="ECO:0000313" key="2">
    <source>
        <dbReference type="EMBL" id="MBT0994491.1"/>
    </source>
</evidence>
<dbReference type="EMBL" id="JAHBOH010000001">
    <property type="protein sequence ID" value="MBT0994491.1"/>
    <property type="molecule type" value="Genomic_DNA"/>
</dbReference>
<keyword evidence="2" id="KW-0378">Hydrolase</keyword>